<accession>A0A1H4G8G7</accession>
<keyword evidence="1" id="KW-0732">Signal</keyword>
<feature type="chain" id="PRO_5011456627" evidence="1">
    <location>
        <begin position="26"/>
        <end position="175"/>
    </location>
</feature>
<proteinExistence type="predicted"/>
<dbReference type="AlphaFoldDB" id="A0A1H4G8G7"/>
<feature type="signal peptide" evidence="1">
    <location>
        <begin position="1"/>
        <end position="25"/>
    </location>
</feature>
<sequence length="175" mass="19156">MMNFRFLLFALTLICFLSIMGCSDINDTDEKVDNDNEVMEVSNNEELDGSSGDAIPKPPSLTVYVGEETVRPSLGTYSWSVDNGDGTASGIEAGSSAPPELVKDSNPMQVPADTNVELDFEEQPESYTVRIWDEDNKVVNSSDEVVLSAKGKVVYEVLAHWEQGTASYAFSLEIE</sequence>
<dbReference type="Proteomes" id="UP000198584">
    <property type="component" value="Unassembled WGS sequence"/>
</dbReference>
<evidence type="ECO:0000313" key="3">
    <source>
        <dbReference type="Proteomes" id="UP000198584"/>
    </source>
</evidence>
<dbReference type="EMBL" id="FNQR01000014">
    <property type="protein sequence ID" value="SEB05737.1"/>
    <property type="molecule type" value="Genomic_DNA"/>
</dbReference>
<organism evidence="2 3">
    <name type="scientific">Thalassobacillus cyri</name>
    <dbReference type="NCBI Taxonomy" id="571932"/>
    <lineage>
        <taxon>Bacteria</taxon>
        <taxon>Bacillati</taxon>
        <taxon>Bacillota</taxon>
        <taxon>Bacilli</taxon>
        <taxon>Bacillales</taxon>
        <taxon>Bacillaceae</taxon>
        <taxon>Thalassobacillus</taxon>
    </lineage>
</organism>
<evidence type="ECO:0000256" key="1">
    <source>
        <dbReference type="SAM" id="SignalP"/>
    </source>
</evidence>
<dbReference type="STRING" id="571932.SAMN05421743_11485"/>
<name>A0A1H4G8G7_9BACI</name>
<dbReference type="PROSITE" id="PS51257">
    <property type="entry name" value="PROKAR_LIPOPROTEIN"/>
    <property type="match status" value="1"/>
</dbReference>
<evidence type="ECO:0000313" key="2">
    <source>
        <dbReference type="EMBL" id="SEB05737.1"/>
    </source>
</evidence>
<gene>
    <name evidence="2" type="ORF">SAMN05421743_11485</name>
</gene>
<keyword evidence="3" id="KW-1185">Reference proteome</keyword>
<protein>
    <submittedName>
        <fullName evidence="2">Uncharacterized protein</fullName>
    </submittedName>
</protein>
<reference evidence="2 3" key="1">
    <citation type="submission" date="2016-10" db="EMBL/GenBank/DDBJ databases">
        <authorList>
            <person name="de Groot N.N."/>
        </authorList>
    </citation>
    <scope>NUCLEOTIDE SEQUENCE [LARGE SCALE GENOMIC DNA]</scope>
    <source>
        <strain evidence="2 3">CCM7597</strain>
    </source>
</reference>